<proteinExistence type="inferred from homology"/>
<dbReference type="Gene3D" id="3.30.830.10">
    <property type="entry name" value="Metalloenzyme, LuxS/M16 peptidase-like"/>
    <property type="match status" value="2"/>
</dbReference>
<dbReference type="PROSITE" id="PS00143">
    <property type="entry name" value="INSULINASE"/>
    <property type="match status" value="1"/>
</dbReference>
<comment type="caution">
    <text evidence="6">The sequence shown here is derived from an EMBL/GenBank/DDBJ whole genome shotgun (WGS) entry which is preliminary data.</text>
</comment>
<dbReference type="Pfam" id="PF05193">
    <property type="entry name" value="Peptidase_M16_C"/>
    <property type="match status" value="1"/>
</dbReference>
<evidence type="ECO:0000313" key="7">
    <source>
        <dbReference type="Proteomes" id="UP000703295"/>
    </source>
</evidence>
<sequence length="407" mass="46502">MAYSTFTLPNGLRLIHTTSPTNVAYCGFAVDTGTRDELPQEQGMAHFVEHLIFKGTQKRKAWHILNRMENVGGDLNAYTNKEETVIYSAFLKEHFNRAAELLTDIVFHSLFPTHEIEKEVEVIIDEIQSYEDSPAELIFDDFEELIFPNHPLGRNILGNPELLRKFTSEDAQLFVRTHYQPKNMVFFVLGDIPFSKVIRTLEKLTADIPSSTDVQPLRTHPAPYQPRQLTLHKDTHQAHVMMGGRGYHAYDERRTGLYLLNNILGGPGMNSRLNVSLREKRGLVYTVESNLTSYTDTGTFCIYFGCDPHDTDHCISLVHKELKKIRDKALTSLQLHAAKKQIIGQIGVAGDNFENNALNMGKCFLHYQTYEEKEEVFKRIEDLTASQLLDIANEMLAETYLSTLIYQ</sequence>
<comment type="cofactor">
    <cofactor evidence="1">
        <name>Zn(2+)</name>
        <dbReference type="ChEBI" id="CHEBI:29105"/>
    </cofactor>
</comment>
<dbReference type="InterPro" id="IPR011765">
    <property type="entry name" value="Pept_M16_N"/>
</dbReference>
<dbReference type="PANTHER" id="PTHR11851:SF49">
    <property type="entry name" value="MITOCHONDRIAL-PROCESSING PEPTIDASE SUBUNIT ALPHA"/>
    <property type="match status" value="1"/>
</dbReference>
<evidence type="ECO:0000259" key="5">
    <source>
        <dbReference type="Pfam" id="PF05193"/>
    </source>
</evidence>
<dbReference type="InterPro" id="IPR007863">
    <property type="entry name" value="Peptidase_M16_C"/>
</dbReference>
<dbReference type="Proteomes" id="UP000703295">
    <property type="component" value="Unassembled WGS sequence"/>
</dbReference>
<evidence type="ECO:0000313" key="6">
    <source>
        <dbReference type="EMBL" id="MBM6757630.1"/>
    </source>
</evidence>
<dbReference type="InterPro" id="IPR001431">
    <property type="entry name" value="Pept_M16_Zn_BS"/>
</dbReference>
<comment type="similarity">
    <text evidence="2 3">Belongs to the peptidase M16 family.</text>
</comment>
<protein>
    <submittedName>
        <fullName evidence="6">Insulinase family protein</fullName>
    </submittedName>
</protein>
<dbReference type="InterPro" id="IPR050361">
    <property type="entry name" value="MPP/UQCRC_Complex"/>
</dbReference>
<evidence type="ECO:0000259" key="4">
    <source>
        <dbReference type="Pfam" id="PF00675"/>
    </source>
</evidence>
<dbReference type="InterPro" id="IPR011249">
    <property type="entry name" value="Metalloenz_LuxS/M16"/>
</dbReference>
<keyword evidence="7" id="KW-1185">Reference proteome</keyword>
<reference evidence="6 7" key="1">
    <citation type="journal article" date="2021" name="Sci. Rep.">
        <title>The distribution of antibiotic resistance genes in chicken gut microbiota commensals.</title>
        <authorList>
            <person name="Juricova H."/>
            <person name="Matiasovicova J."/>
            <person name="Kubasova T."/>
            <person name="Cejkova D."/>
            <person name="Rychlik I."/>
        </authorList>
    </citation>
    <scope>NUCLEOTIDE SEQUENCE [LARGE SCALE GENOMIC DNA]</scope>
    <source>
        <strain evidence="6 7">An801</strain>
    </source>
</reference>
<feature type="domain" description="Peptidase M16 C-terminal" evidence="5">
    <location>
        <begin position="165"/>
        <end position="341"/>
    </location>
</feature>
<dbReference type="RefSeq" id="WP_204474522.1">
    <property type="nucleotide sequence ID" value="NZ_JACJJW010000004.1"/>
</dbReference>
<dbReference type="EMBL" id="JACJJW010000004">
    <property type="protein sequence ID" value="MBM6757630.1"/>
    <property type="molecule type" value="Genomic_DNA"/>
</dbReference>
<dbReference type="PANTHER" id="PTHR11851">
    <property type="entry name" value="METALLOPROTEASE"/>
    <property type="match status" value="1"/>
</dbReference>
<dbReference type="SUPFAM" id="SSF63411">
    <property type="entry name" value="LuxS/MPP-like metallohydrolase"/>
    <property type="match status" value="2"/>
</dbReference>
<evidence type="ECO:0000256" key="3">
    <source>
        <dbReference type="RuleBase" id="RU004447"/>
    </source>
</evidence>
<evidence type="ECO:0000256" key="2">
    <source>
        <dbReference type="ARBA" id="ARBA00007261"/>
    </source>
</evidence>
<gene>
    <name evidence="6" type="ORF">H6A31_02820</name>
</gene>
<evidence type="ECO:0000256" key="1">
    <source>
        <dbReference type="ARBA" id="ARBA00001947"/>
    </source>
</evidence>
<organism evidence="6 7">
    <name type="scientific">Bacteroides mediterraneensis</name>
    <dbReference type="NCBI Taxonomy" id="1841856"/>
    <lineage>
        <taxon>Bacteria</taxon>
        <taxon>Pseudomonadati</taxon>
        <taxon>Bacteroidota</taxon>
        <taxon>Bacteroidia</taxon>
        <taxon>Bacteroidales</taxon>
        <taxon>Bacteroidaceae</taxon>
        <taxon>Bacteroides</taxon>
    </lineage>
</organism>
<accession>A0ABS2ESH8</accession>
<feature type="domain" description="Peptidase M16 N-terminal" evidence="4">
    <location>
        <begin position="17"/>
        <end position="158"/>
    </location>
</feature>
<name>A0ABS2ESH8_9BACE</name>
<dbReference type="Pfam" id="PF00675">
    <property type="entry name" value="Peptidase_M16"/>
    <property type="match status" value="1"/>
</dbReference>